<dbReference type="GO" id="GO:0005975">
    <property type="term" value="P:carbohydrate metabolic process"/>
    <property type="evidence" value="ECO:0007669"/>
    <property type="project" value="InterPro"/>
</dbReference>
<dbReference type="Pfam" id="PF01522">
    <property type="entry name" value="Polysacc_deac_1"/>
    <property type="match status" value="1"/>
</dbReference>
<evidence type="ECO:0000256" key="1">
    <source>
        <dbReference type="ARBA" id="ARBA00003236"/>
    </source>
</evidence>
<proteinExistence type="inferred from homology"/>
<keyword evidence="4" id="KW-0732">Signal</keyword>
<dbReference type="CDD" id="cd10968">
    <property type="entry name" value="CE4_Mlr8448_like_5s"/>
    <property type="match status" value="1"/>
</dbReference>
<comment type="function">
    <text evidence="1">Is involved in generating a small heat-stable compound (Nod), an acylated oligomer of N-acetylglucosamine, that stimulates mitosis in various plant protoplasts.</text>
</comment>
<keyword evidence="8" id="KW-1185">Reference proteome</keyword>
<dbReference type="SUPFAM" id="SSF88713">
    <property type="entry name" value="Glycoside hydrolase/deacetylase"/>
    <property type="match status" value="1"/>
</dbReference>
<dbReference type="InterPro" id="IPR011330">
    <property type="entry name" value="Glyco_hydro/deAcase_b/a-brl"/>
</dbReference>
<dbReference type="PANTHER" id="PTHR34216:SF7">
    <property type="entry name" value="POLY-BETA-1,6-N-ACETYL-D-GLUCOSAMINE N-DEACETYLASE"/>
    <property type="match status" value="1"/>
</dbReference>
<dbReference type="PANTHER" id="PTHR34216">
    <property type="match status" value="1"/>
</dbReference>
<name>A0A212QE81_RHOAC</name>
<dbReference type="RefSeq" id="WP_158255149.1">
    <property type="nucleotide sequence ID" value="NZ_FYDG01000001.1"/>
</dbReference>
<evidence type="ECO:0000256" key="5">
    <source>
        <dbReference type="ARBA" id="ARBA00032976"/>
    </source>
</evidence>
<dbReference type="AlphaFoldDB" id="A0A212QE81"/>
<feature type="domain" description="NodB homology" evidence="6">
    <location>
        <begin position="92"/>
        <end position="345"/>
    </location>
</feature>
<comment type="similarity">
    <text evidence="2">Belongs to the polysaccharide deacetylase family.</text>
</comment>
<dbReference type="EMBL" id="FYDG01000001">
    <property type="protein sequence ID" value="SNB57488.1"/>
    <property type="molecule type" value="Genomic_DNA"/>
</dbReference>
<dbReference type="PROSITE" id="PS51677">
    <property type="entry name" value="NODB"/>
    <property type="match status" value="1"/>
</dbReference>
<evidence type="ECO:0000256" key="4">
    <source>
        <dbReference type="ARBA" id="ARBA00022729"/>
    </source>
</evidence>
<dbReference type="Proteomes" id="UP000198418">
    <property type="component" value="Unassembled WGS sequence"/>
</dbReference>
<evidence type="ECO:0000313" key="7">
    <source>
        <dbReference type="EMBL" id="SNB57488.1"/>
    </source>
</evidence>
<dbReference type="GO" id="GO:0016810">
    <property type="term" value="F:hydrolase activity, acting on carbon-nitrogen (but not peptide) bonds"/>
    <property type="evidence" value="ECO:0007669"/>
    <property type="project" value="InterPro"/>
</dbReference>
<dbReference type="Gene3D" id="3.20.20.370">
    <property type="entry name" value="Glycoside hydrolase/deacetylase"/>
    <property type="match status" value="1"/>
</dbReference>
<reference evidence="8" key="1">
    <citation type="submission" date="2017-06" db="EMBL/GenBank/DDBJ databases">
        <authorList>
            <person name="Varghese N."/>
            <person name="Submissions S."/>
        </authorList>
    </citation>
    <scope>NUCLEOTIDE SEQUENCE [LARGE SCALE GENOMIC DNA]</scope>
    <source>
        <strain evidence="8">DSM 137</strain>
    </source>
</reference>
<accession>A0A212QE81</accession>
<organism evidence="7 8">
    <name type="scientific">Rhodoblastus acidophilus</name>
    <name type="common">Rhodopseudomonas acidophila</name>
    <dbReference type="NCBI Taxonomy" id="1074"/>
    <lineage>
        <taxon>Bacteria</taxon>
        <taxon>Pseudomonadati</taxon>
        <taxon>Pseudomonadota</taxon>
        <taxon>Alphaproteobacteria</taxon>
        <taxon>Hyphomicrobiales</taxon>
        <taxon>Rhodoblastaceae</taxon>
        <taxon>Rhodoblastus</taxon>
    </lineage>
</organism>
<dbReference type="OrthoDB" id="9782872at2"/>
<evidence type="ECO:0000256" key="3">
    <source>
        <dbReference type="ARBA" id="ARBA00020071"/>
    </source>
</evidence>
<evidence type="ECO:0000256" key="2">
    <source>
        <dbReference type="ARBA" id="ARBA00010973"/>
    </source>
</evidence>
<sequence length="345" mass="37981">MSFKRRLISAGFSLFGAARLHRLAGDAFRGRGLILTFHRVRPASGEAFAPNALLEITPEFFDSALTRLRQSGLEIVTLDEALRRLVTGAGAPFVVLTFDDGFRDVAQYALPALRRHRAPFMMYIAPGLAERRARLWWVELEQAVRRLDRIRLGALDLPARDAREKAAAFDTVYCTLRAQGEQALRDGVAVLRDRAGIDSPALVEQLCLDWEGLKTLAGCDLVSFGAHSMTHPRLRQIPEAFARAEMADSRDALEAKLNRPCPHFAYPVGDPTSAGPREFALAAELGFASAVTTRPGMIFPDHAAHLHALPRVSVNGLWQSLDALDILLSGAPFALWNRGRRVNVG</sequence>
<evidence type="ECO:0000313" key="8">
    <source>
        <dbReference type="Proteomes" id="UP000198418"/>
    </source>
</evidence>
<dbReference type="InterPro" id="IPR002509">
    <property type="entry name" value="NODB_dom"/>
</dbReference>
<gene>
    <name evidence="7" type="ORF">SAMN06265338_101546</name>
</gene>
<dbReference type="InterPro" id="IPR051398">
    <property type="entry name" value="Polysacch_Deacetylase"/>
</dbReference>
<evidence type="ECO:0000259" key="6">
    <source>
        <dbReference type="PROSITE" id="PS51677"/>
    </source>
</evidence>
<protein>
    <recommendedName>
        <fullName evidence="3">Chitooligosaccharide deacetylase</fullName>
    </recommendedName>
    <alternativeName>
        <fullName evidence="5">Nodulation protein B</fullName>
    </alternativeName>
</protein>